<dbReference type="Pfam" id="PF00078">
    <property type="entry name" value="RVT_1"/>
    <property type="match status" value="1"/>
</dbReference>
<dbReference type="InterPro" id="IPR000477">
    <property type="entry name" value="RT_dom"/>
</dbReference>
<dbReference type="PANTHER" id="PTHR33332">
    <property type="entry name" value="REVERSE TRANSCRIPTASE DOMAIN-CONTAINING PROTEIN"/>
    <property type="match status" value="1"/>
</dbReference>
<evidence type="ECO:0000313" key="2">
    <source>
        <dbReference type="EMBL" id="CAG9089102.1"/>
    </source>
</evidence>
<dbReference type="Proteomes" id="UP000653454">
    <property type="component" value="Unassembled WGS sequence"/>
</dbReference>
<dbReference type="InterPro" id="IPR043502">
    <property type="entry name" value="DNA/RNA_pol_sf"/>
</dbReference>
<evidence type="ECO:0000313" key="3">
    <source>
        <dbReference type="Proteomes" id="UP000653454"/>
    </source>
</evidence>
<reference evidence="2" key="1">
    <citation type="submission" date="2020-11" db="EMBL/GenBank/DDBJ databases">
        <authorList>
            <person name="Whiteford S."/>
        </authorList>
    </citation>
    <scope>NUCLEOTIDE SEQUENCE</scope>
</reference>
<feature type="domain" description="Reverse transcriptase" evidence="1">
    <location>
        <begin position="338"/>
        <end position="585"/>
    </location>
</feature>
<gene>
    <name evidence="2" type="ORF">PLXY2_LOCUS473</name>
</gene>
<dbReference type="EMBL" id="CAJHNJ030000001">
    <property type="protein sequence ID" value="CAG9089102.1"/>
    <property type="molecule type" value="Genomic_DNA"/>
</dbReference>
<organism evidence="2 3">
    <name type="scientific">Plutella xylostella</name>
    <name type="common">Diamondback moth</name>
    <name type="synonym">Plutella maculipennis</name>
    <dbReference type="NCBI Taxonomy" id="51655"/>
    <lineage>
        <taxon>Eukaryota</taxon>
        <taxon>Metazoa</taxon>
        <taxon>Ecdysozoa</taxon>
        <taxon>Arthropoda</taxon>
        <taxon>Hexapoda</taxon>
        <taxon>Insecta</taxon>
        <taxon>Pterygota</taxon>
        <taxon>Neoptera</taxon>
        <taxon>Endopterygota</taxon>
        <taxon>Lepidoptera</taxon>
        <taxon>Glossata</taxon>
        <taxon>Ditrysia</taxon>
        <taxon>Yponomeutoidea</taxon>
        <taxon>Plutellidae</taxon>
        <taxon>Plutella</taxon>
    </lineage>
</organism>
<keyword evidence="3" id="KW-1185">Reference proteome</keyword>
<proteinExistence type="predicted"/>
<dbReference type="AlphaFoldDB" id="A0A8S4CYM8"/>
<dbReference type="PROSITE" id="PS50878">
    <property type="entry name" value="RT_POL"/>
    <property type="match status" value="1"/>
</dbReference>
<protein>
    <submittedName>
        <fullName evidence="2">(diamondback moth) hypothetical protein</fullName>
    </submittedName>
</protein>
<name>A0A8S4CYM8_PLUXY</name>
<sequence length="803" mass="93187">MSFIKWISTECGLEASSVTGDYANNFLDTINFCALQQFNNVQNEFNRILDLVLCNDQVVVHKCNSPLVPEDPHHKAICVSLSFVELEPLPSLKRQTFCYNRGDYDKICKDISDVDWFLILNNGTYEECITSFYNIIYDIRNKYVPLSNLTVGKYPPWYNRSLIKSLNEKFKYHKKYKKYGNLSDKFTFSFLRDKVKRLEKLCYDRYISVIEDSIESNPKSFWTFIKRKRKGTSFPSCMTYSNISSTSGEQISDLFSNYFQSTFRQCDQQSNCTHASNFLDQSNAVSDVSSVEISSSEIERLLKSLDLNKSAGPDDLPAIFLSRCSKALSIPLSLLFKRSLAEGVVPVIWKSAFISPIHKKGPKNLVENYRPISKLCLIAKVFERIVYNQVYSALKSTFNEQQHGFLRQRSTVSNLLLFSDFISDQMNNNNQVDAVYTDYSKAFDRIDHRMLLKKLLQSGIRGDLYRWFSSYISNRSQAVVLNGYTSHWTCIPSGVPQGSLLGPLLFIIYINDIGTCFRHSKYLLFADDMKVFRVVNSPIDSSLLQDDLNRVISYCILNKLDINVSKCFSVSFGRKRNLASVSYSIYTETITSCNKIRDLGVIMDTKLIFGHHIESVVNKAYRALGFLIRSCKHFKRMKSIKMLYCALVRSHLEYACQVWNPHYEIYKLKLESIQKKFIRYLCFKFKIPRISYEFHCNQFHLLPLYIRRDASDIAFLLKLCQNLIDCPELLNKINILVPQRQIRRKLILHVPVVHTNYRRNSFLLRASHLFNSLAIECSDIDLFNSDVKSIYYFLTDKFSSKFV</sequence>
<comment type="caution">
    <text evidence="2">The sequence shown here is derived from an EMBL/GenBank/DDBJ whole genome shotgun (WGS) entry which is preliminary data.</text>
</comment>
<accession>A0A8S4CYM8</accession>
<dbReference type="GO" id="GO:0071897">
    <property type="term" value="P:DNA biosynthetic process"/>
    <property type="evidence" value="ECO:0007669"/>
    <property type="project" value="UniProtKB-ARBA"/>
</dbReference>
<dbReference type="CDD" id="cd01650">
    <property type="entry name" value="RT_nLTR_like"/>
    <property type="match status" value="1"/>
</dbReference>
<dbReference type="SUPFAM" id="SSF56672">
    <property type="entry name" value="DNA/RNA polymerases"/>
    <property type="match status" value="1"/>
</dbReference>
<evidence type="ECO:0000259" key="1">
    <source>
        <dbReference type="PROSITE" id="PS50878"/>
    </source>
</evidence>